<dbReference type="AlphaFoldDB" id="A0A5J9T6H0"/>
<feature type="non-terminal residue" evidence="1">
    <location>
        <position position="1"/>
    </location>
</feature>
<organism evidence="1 2">
    <name type="scientific">Eragrostis curvula</name>
    <name type="common">weeping love grass</name>
    <dbReference type="NCBI Taxonomy" id="38414"/>
    <lineage>
        <taxon>Eukaryota</taxon>
        <taxon>Viridiplantae</taxon>
        <taxon>Streptophyta</taxon>
        <taxon>Embryophyta</taxon>
        <taxon>Tracheophyta</taxon>
        <taxon>Spermatophyta</taxon>
        <taxon>Magnoliopsida</taxon>
        <taxon>Liliopsida</taxon>
        <taxon>Poales</taxon>
        <taxon>Poaceae</taxon>
        <taxon>PACMAD clade</taxon>
        <taxon>Chloridoideae</taxon>
        <taxon>Eragrostideae</taxon>
        <taxon>Eragrostidinae</taxon>
        <taxon>Eragrostis</taxon>
    </lineage>
</organism>
<evidence type="ECO:0000313" key="1">
    <source>
        <dbReference type="EMBL" id="TVU06827.1"/>
    </source>
</evidence>
<evidence type="ECO:0000313" key="2">
    <source>
        <dbReference type="Proteomes" id="UP000324897"/>
    </source>
</evidence>
<sequence>MMPNDLLDAQYDTAMTEKSGENRQVEHPNIDHIVVHNIAGTPHGSFAMGYGVIGPSDANSIKSRKRMYEDSNASGSSGTQTMLHRMESNPGWHAGIERVLQAITEKVDLDFNELMHPHLESSTDWCQGVECVLENNHEMKTEHAIHRQRGKADLLPTNTMDRSSQFAKLHKNERCRGYMAVPAASMPDEVTLSSTEALCTEQQIQVSIKLRLE</sequence>
<keyword evidence="2" id="KW-1185">Reference proteome</keyword>
<proteinExistence type="predicted"/>
<accession>A0A5J9T6H0</accession>
<dbReference type="Gramene" id="TVU06827">
    <property type="protein sequence ID" value="TVU06827"/>
    <property type="gene ID" value="EJB05_46862"/>
</dbReference>
<gene>
    <name evidence="1" type="ORF">EJB05_46862</name>
</gene>
<protein>
    <submittedName>
        <fullName evidence="1">Uncharacterized protein</fullName>
    </submittedName>
</protein>
<dbReference type="EMBL" id="RWGY01000045">
    <property type="protein sequence ID" value="TVU06827.1"/>
    <property type="molecule type" value="Genomic_DNA"/>
</dbReference>
<dbReference type="Proteomes" id="UP000324897">
    <property type="component" value="Unassembled WGS sequence"/>
</dbReference>
<reference evidence="1 2" key="1">
    <citation type="journal article" date="2019" name="Sci. Rep.">
        <title>A high-quality genome of Eragrostis curvula grass provides insights into Poaceae evolution and supports new strategies to enhance forage quality.</title>
        <authorList>
            <person name="Carballo J."/>
            <person name="Santos B.A.C.M."/>
            <person name="Zappacosta D."/>
            <person name="Garbus I."/>
            <person name="Selva J.P."/>
            <person name="Gallo C.A."/>
            <person name="Diaz A."/>
            <person name="Albertini E."/>
            <person name="Caccamo M."/>
            <person name="Echenique V."/>
        </authorList>
    </citation>
    <scope>NUCLEOTIDE SEQUENCE [LARGE SCALE GENOMIC DNA]</scope>
    <source>
        <strain evidence="2">cv. Victoria</strain>
        <tissue evidence="1">Leaf</tissue>
    </source>
</reference>
<comment type="caution">
    <text evidence="1">The sequence shown here is derived from an EMBL/GenBank/DDBJ whole genome shotgun (WGS) entry which is preliminary data.</text>
</comment>
<name>A0A5J9T6H0_9POAL</name>